<name>A0A9D7SXV4_9BACT</name>
<accession>A0A9D7SXV4</accession>
<gene>
    <name evidence="1" type="ORF">IPP15_22605</name>
</gene>
<dbReference type="EMBL" id="JADKGY010000033">
    <property type="protein sequence ID" value="MBK9985112.1"/>
    <property type="molecule type" value="Genomic_DNA"/>
</dbReference>
<dbReference type="Proteomes" id="UP000808337">
    <property type="component" value="Unassembled WGS sequence"/>
</dbReference>
<comment type="caution">
    <text evidence="1">The sequence shown here is derived from an EMBL/GenBank/DDBJ whole genome shotgun (WGS) entry which is preliminary data.</text>
</comment>
<evidence type="ECO:0008006" key="3">
    <source>
        <dbReference type="Google" id="ProtNLM"/>
    </source>
</evidence>
<dbReference type="AlphaFoldDB" id="A0A9D7SXV4"/>
<dbReference type="PROSITE" id="PS51257">
    <property type="entry name" value="PROKAR_LIPOPROTEIN"/>
    <property type="match status" value="1"/>
</dbReference>
<sequence length="182" mass="20144">MKTILIAFIVSMIACSAGPAKPVIKGSLLHQTGKGYTLFLNLLDTTFYMIQFKDSIPFPVPEACSFESKVVDTLTIKDMANDSLIRYSLDQNVYGLGTYTGNEYFELLTDGAAKDFSFRNNIGDLISLISCQCHPVGQIHNCPNNGDDDYSCISRNAHRVGKDIWVNKCEIQCSQGYKACCN</sequence>
<proteinExistence type="predicted"/>
<protein>
    <recommendedName>
        <fullName evidence="3">Lipoprotein</fullName>
    </recommendedName>
</protein>
<organism evidence="1 2">
    <name type="scientific">Candidatus Opimibacter skivensis</name>
    <dbReference type="NCBI Taxonomy" id="2982028"/>
    <lineage>
        <taxon>Bacteria</taxon>
        <taxon>Pseudomonadati</taxon>
        <taxon>Bacteroidota</taxon>
        <taxon>Saprospiria</taxon>
        <taxon>Saprospirales</taxon>
        <taxon>Saprospiraceae</taxon>
        <taxon>Candidatus Opimibacter</taxon>
    </lineage>
</organism>
<evidence type="ECO:0000313" key="2">
    <source>
        <dbReference type="Proteomes" id="UP000808337"/>
    </source>
</evidence>
<evidence type="ECO:0000313" key="1">
    <source>
        <dbReference type="EMBL" id="MBK9985112.1"/>
    </source>
</evidence>
<reference evidence="1 2" key="1">
    <citation type="submission" date="2020-10" db="EMBL/GenBank/DDBJ databases">
        <title>Connecting structure to function with the recovery of over 1000 high-quality activated sludge metagenome-assembled genomes encoding full-length rRNA genes using long-read sequencing.</title>
        <authorList>
            <person name="Singleton C.M."/>
            <person name="Petriglieri F."/>
            <person name="Kristensen J.M."/>
            <person name="Kirkegaard R.H."/>
            <person name="Michaelsen T.Y."/>
            <person name="Andersen M.H."/>
            <person name="Karst S.M."/>
            <person name="Dueholm M.S."/>
            <person name="Nielsen P.H."/>
            <person name="Albertsen M."/>
        </authorList>
    </citation>
    <scope>NUCLEOTIDE SEQUENCE [LARGE SCALE GENOMIC DNA]</scope>
    <source>
        <strain evidence="1">Ribe_18-Q3-R11-54_MAXAC.273</strain>
    </source>
</reference>